<keyword evidence="3" id="KW-1185">Reference proteome</keyword>
<evidence type="ECO:0000313" key="3">
    <source>
        <dbReference type="Proteomes" id="UP001500791"/>
    </source>
</evidence>
<dbReference type="Proteomes" id="UP001500791">
    <property type="component" value="Unassembled WGS sequence"/>
</dbReference>
<dbReference type="EMBL" id="BAAAEJ010000001">
    <property type="protein sequence ID" value="GAA0377386.1"/>
    <property type="molecule type" value="Genomic_DNA"/>
</dbReference>
<proteinExistence type="predicted"/>
<accession>A0ABP3HS94</accession>
<sequence>MVQSWGLEAARNVLRSWARQRVDEATRKDGLAVQFDGLEAWLLAQDPHTLEEAERILSILDAFQNGRTEGLDALTRAGGEHRRDGVPESRVSHSFAPRAYGPMGGRA</sequence>
<name>A0ABP3HS94_9CAUL</name>
<evidence type="ECO:0000256" key="1">
    <source>
        <dbReference type="SAM" id="MobiDB-lite"/>
    </source>
</evidence>
<evidence type="ECO:0000313" key="2">
    <source>
        <dbReference type="EMBL" id="GAA0377386.1"/>
    </source>
</evidence>
<protein>
    <submittedName>
        <fullName evidence="2">Uncharacterized protein</fullName>
    </submittedName>
</protein>
<feature type="compositionally biased region" description="Basic and acidic residues" evidence="1">
    <location>
        <begin position="78"/>
        <end position="91"/>
    </location>
</feature>
<comment type="caution">
    <text evidence="2">The sequence shown here is derived from an EMBL/GenBank/DDBJ whole genome shotgun (WGS) entry which is preliminary data.</text>
</comment>
<reference evidence="3" key="1">
    <citation type="journal article" date="2019" name="Int. J. Syst. Evol. Microbiol.">
        <title>The Global Catalogue of Microorganisms (GCM) 10K type strain sequencing project: providing services to taxonomists for standard genome sequencing and annotation.</title>
        <authorList>
            <consortium name="The Broad Institute Genomics Platform"/>
            <consortium name="The Broad Institute Genome Sequencing Center for Infectious Disease"/>
            <person name="Wu L."/>
            <person name="Ma J."/>
        </authorList>
    </citation>
    <scope>NUCLEOTIDE SEQUENCE [LARGE SCALE GENOMIC DNA]</scope>
    <source>
        <strain evidence="3">JCM 13476</strain>
    </source>
</reference>
<dbReference type="RefSeq" id="WP_243862982.1">
    <property type="nucleotide sequence ID" value="NZ_BAAAEJ010000001.1"/>
</dbReference>
<organism evidence="2 3">
    <name type="scientific">Brevundimonas terrae</name>
    <dbReference type="NCBI Taxonomy" id="363631"/>
    <lineage>
        <taxon>Bacteria</taxon>
        <taxon>Pseudomonadati</taxon>
        <taxon>Pseudomonadota</taxon>
        <taxon>Alphaproteobacteria</taxon>
        <taxon>Caulobacterales</taxon>
        <taxon>Caulobacteraceae</taxon>
        <taxon>Brevundimonas</taxon>
    </lineage>
</organism>
<gene>
    <name evidence="2" type="ORF">GCM10009093_00660</name>
</gene>
<feature type="region of interest" description="Disordered" evidence="1">
    <location>
        <begin position="76"/>
        <end position="107"/>
    </location>
</feature>